<reference evidence="1" key="1">
    <citation type="journal article" date="2020" name="Stud. Mycol.">
        <title>101 Dothideomycetes genomes: a test case for predicting lifestyles and emergence of pathogens.</title>
        <authorList>
            <person name="Haridas S."/>
            <person name="Albert R."/>
            <person name="Binder M."/>
            <person name="Bloem J."/>
            <person name="Labutti K."/>
            <person name="Salamov A."/>
            <person name="Andreopoulos B."/>
            <person name="Baker S."/>
            <person name="Barry K."/>
            <person name="Bills G."/>
            <person name="Bluhm B."/>
            <person name="Cannon C."/>
            <person name="Castanera R."/>
            <person name="Culley D."/>
            <person name="Daum C."/>
            <person name="Ezra D."/>
            <person name="Gonzalez J."/>
            <person name="Henrissat B."/>
            <person name="Kuo A."/>
            <person name="Liang C."/>
            <person name="Lipzen A."/>
            <person name="Lutzoni F."/>
            <person name="Magnuson J."/>
            <person name="Mondo S."/>
            <person name="Nolan M."/>
            <person name="Ohm R."/>
            <person name="Pangilinan J."/>
            <person name="Park H.-J."/>
            <person name="Ramirez L."/>
            <person name="Alfaro M."/>
            <person name="Sun H."/>
            <person name="Tritt A."/>
            <person name="Yoshinaga Y."/>
            <person name="Zwiers L.-H."/>
            <person name="Turgeon B."/>
            <person name="Goodwin S."/>
            <person name="Spatafora J."/>
            <person name="Crous P."/>
            <person name="Grigoriev I."/>
        </authorList>
    </citation>
    <scope>NUCLEOTIDE SEQUENCE</scope>
    <source>
        <strain evidence="1">ATCC 200398</strain>
    </source>
</reference>
<accession>A0ACB6RFI3</accession>
<dbReference type="Proteomes" id="UP000799755">
    <property type="component" value="Unassembled WGS sequence"/>
</dbReference>
<gene>
    <name evidence="1" type="ORF">BDR25DRAFT_390305</name>
</gene>
<dbReference type="EMBL" id="MU003492">
    <property type="protein sequence ID" value="KAF2477872.1"/>
    <property type="molecule type" value="Genomic_DNA"/>
</dbReference>
<proteinExistence type="predicted"/>
<feature type="non-terminal residue" evidence="1">
    <location>
        <position position="506"/>
    </location>
</feature>
<protein>
    <submittedName>
        <fullName evidence="1">Uncharacterized protein</fullName>
    </submittedName>
</protein>
<evidence type="ECO:0000313" key="2">
    <source>
        <dbReference type="Proteomes" id="UP000799755"/>
    </source>
</evidence>
<evidence type="ECO:0000313" key="1">
    <source>
        <dbReference type="EMBL" id="KAF2477872.1"/>
    </source>
</evidence>
<comment type="caution">
    <text evidence="1">The sequence shown here is derived from an EMBL/GenBank/DDBJ whole genome shotgun (WGS) entry which is preliminary data.</text>
</comment>
<organism evidence="1 2">
    <name type="scientific">Lindgomyces ingoldianus</name>
    <dbReference type="NCBI Taxonomy" id="673940"/>
    <lineage>
        <taxon>Eukaryota</taxon>
        <taxon>Fungi</taxon>
        <taxon>Dikarya</taxon>
        <taxon>Ascomycota</taxon>
        <taxon>Pezizomycotina</taxon>
        <taxon>Dothideomycetes</taxon>
        <taxon>Pleosporomycetidae</taxon>
        <taxon>Pleosporales</taxon>
        <taxon>Lindgomycetaceae</taxon>
        <taxon>Lindgomyces</taxon>
    </lineage>
</organism>
<sequence>MEYFKLTVAVSYRYRLIVRPCGGTREQVKICPLAHLPDRALDTVVGFRTGKVHEKANFASVVPFASHGWAAPERTSETSIFMTTLLVNLFLLSIQIFNVFWKPLVFHTNRFSYLGLANNSRHNQANRPPVLGHGSSLRKIPPFRVRGYAVACGANRYTPHGVGDFRPASLEPYLVPVYPVKTEPQDFKIKAEAYLDLPLIIFAKHYILLFWLVACHHPVCVQYWLNCLLLCGIDVPPSQGPSRGTPWKVEENMMFVKATAVICCRTSKRHLGRWARHGREQSCPAGTIYEPAVQLGGMVHPGRVGSNDLVTVLVVFTDRTPWRQCQMHKESRVFFETCDGFCCSMSLVSHWASARCLALGGLHPIRAQRGGETDNDLGRFLHVALRRTVQTEISSSQGGCGTDTTATGNGVVVSRAVFAPWPQHGSPVSVSLFECVWCAYVPALCMTSHDLKLYLETGNHLASLAPACISIFSHLSAVSRPLVRSPKPPVIECAIGNQCDLPRPSD</sequence>
<name>A0ACB6RFI3_9PLEO</name>
<keyword evidence="2" id="KW-1185">Reference proteome</keyword>